<reference evidence="3" key="1">
    <citation type="submission" date="2012-11" db="EMBL/GenBank/DDBJ databases">
        <authorList>
            <person name="Lucero-Rivera Y.E."/>
            <person name="Tovar-Ramirez D."/>
        </authorList>
    </citation>
    <scope>NUCLEOTIDE SEQUENCE [LARGE SCALE GENOMIC DNA]</scope>
    <source>
        <strain evidence="3">Araruama</strain>
    </source>
</reference>
<dbReference type="GO" id="GO:0008757">
    <property type="term" value="F:S-adenosylmethionine-dependent methyltransferase activity"/>
    <property type="evidence" value="ECO:0007669"/>
    <property type="project" value="InterPro"/>
</dbReference>
<accession>A0A1V1NTH8</accession>
<dbReference type="Proteomes" id="UP000189670">
    <property type="component" value="Unassembled WGS sequence"/>
</dbReference>
<evidence type="ECO:0000313" key="3">
    <source>
        <dbReference type="Proteomes" id="UP000189670"/>
    </source>
</evidence>
<dbReference type="InterPro" id="IPR013216">
    <property type="entry name" value="Methyltransf_11"/>
</dbReference>
<organism evidence="2 3">
    <name type="scientific">Candidatus Magnetoglobus multicellularis str. Araruama</name>
    <dbReference type="NCBI Taxonomy" id="890399"/>
    <lineage>
        <taxon>Bacteria</taxon>
        <taxon>Pseudomonadati</taxon>
        <taxon>Thermodesulfobacteriota</taxon>
        <taxon>Desulfobacteria</taxon>
        <taxon>Desulfobacterales</taxon>
        <taxon>Desulfobacteraceae</taxon>
        <taxon>Candidatus Magnetoglobus</taxon>
    </lineage>
</organism>
<feature type="domain" description="Methyltransferase type 11" evidence="1">
    <location>
        <begin position="8"/>
        <end position="53"/>
    </location>
</feature>
<dbReference type="CDD" id="cd02440">
    <property type="entry name" value="AdoMet_MTases"/>
    <property type="match status" value="1"/>
</dbReference>
<dbReference type="InterPro" id="IPR029063">
    <property type="entry name" value="SAM-dependent_MTases_sf"/>
</dbReference>
<dbReference type="EMBL" id="ATBP01002411">
    <property type="protein sequence ID" value="ETR65887.1"/>
    <property type="molecule type" value="Genomic_DNA"/>
</dbReference>
<name>A0A1V1NTH8_9BACT</name>
<dbReference type="AlphaFoldDB" id="A0A1V1NTH8"/>
<dbReference type="SUPFAM" id="SSF53335">
    <property type="entry name" value="S-adenosyl-L-methionine-dependent methyltransferases"/>
    <property type="match status" value="1"/>
</dbReference>
<gene>
    <name evidence="2" type="ORF">OMM_05882</name>
</gene>
<keyword evidence="2" id="KW-0489">Methyltransferase</keyword>
<dbReference type="Pfam" id="PF08241">
    <property type="entry name" value="Methyltransf_11"/>
    <property type="match status" value="1"/>
</dbReference>
<proteinExistence type="predicted"/>
<evidence type="ECO:0000313" key="2">
    <source>
        <dbReference type="EMBL" id="ETR65887.1"/>
    </source>
</evidence>
<evidence type="ECO:0000259" key="1">
    <source>
        <dbReference type="Pfam" id="PF08241"/>
    </source>
</evidence>
<keyword evidence="2" id="KW-0808">Transferase</keyword>
<dbReference type="Gene3D" id="3.40.50.150">
    <property type="entry name" value="Vaccinia Virus protein VP39"/>
    <property type="match status" value="1"/>
</dbReference>
<dbReference type="GO" id="GO:0032259">
    <property type="term" value="P:methylation"/>
    <property type="evidence" value="ECO:0007669"/>
    <property type="project" value="UniProtKB-KW"/>
</dbReference>
<protein>
    <submittedName>
        <fullName evidence="2">Type 11 methyltransferase</fullName>
    </submittedName>
</protein>
<sequence>MVDIYANLCEHLPFDDNSADTVVSFQVMEHLSEPKIFLSECYRILKPNASLLFTVPFMWHVHEAPYDFFRYTRYGLKYLLKHSGFNNIIIYENTGFWQTIILKINYHTTKFSRGPLKLLWIPIWFFGQLIAPILDRYDKTPDECASYTVLATK</sequence>
<comment type="caution">
    <text evidence="2">The sequence shown here is derived from an EMBL/GenBank/DDBJ whole genome shotgun (WGS) entry which is preliminary data.</text>
</comment>